<organism evidence="2 3">
    <name type="scientific">Promicromonospora thailandica</name>
    <dbReference type="NCBI Taxonomy" id="765201"/>
    <lineage>
        <taxon>Bacteria</taxon>
        <taxon>Bacillati</taxon>
        <taxon>Actinomycetota</taxon>
        <taxon>Actinomycetes</taxon>
        <taxon>Micrococcales</taxon>
        <taxon>Promicromonosporaceae</taxon>
        <taxon>Promicromonospora</taxon>
    </lineage>
</organism>
<sequence length="413" mass="44335">MTPPPRTTHRDLATRLVHRLVAHVLRPANAAAFDRLVDAVRAEAGPPPDDLDPGRYVEATRGCVTDLLVHEGSPAPDGPWAGPPGPSLVRRLLGEPGADDGAAPDGLDVDDAERALLAGWRSGGVHGFFLVTDVVDEHAVLHNLEDDLDYPVWTGRSQVPASALAPDLPLAARVLPVGAGWIFAGTPDIYPPDDLANVVEGVVGLLAASPCPAYRNPARLARARELVADHHRAFLDLFGDVVVEGTATHVIDAYLRFQERIGAPADEFALLPSLRDVRRLPDDGTDPDDAAFALAHHPVKGLRLLDCYAQLREVHTPPLAPWKPPRLAQVLADPDVPSWVLVLLAERYADHLDALYGAALDRPGLAWARDGAALLRDREPAATRDEPGLMMTSSIMGRVLPPGDEPADALSRR</sequence>
<name>A0A9X2G2K3_9MICO</name>
<evidence type="ECO:0000313" key="2">
    <source>
        <dbReference type="EMBL" id="MCP2264132.1"/>
    </source>
</evidence>
<evidence type="ECO:0000256" key="1">
    <source>
        <dbReference type="SAM" id="MobiDB-lite"/>
    </source>
</evidence>
<feature type="region of interest" description="Disordered" evidence="1">
    <location>
        <begin position="394"/>
        <end position="413"/>
    </location>
</feature>
<dbReference type="AlphaFoldDB" id="A0A9X2G2K3"/>
<dbReference type="RefSeq" id="WP_253834216.1">
    <property type="nucleotide sequence ID" value="NZ_JAMTCS010000004.1"/>
</dbReference>
<dbReference type="EMBL" id="JAMTCS010000004">
    <property type="protein sequence ID" value="MCP2264132.1"/>
    <property type="molecule type" value="Genomic_DNA"/>
</dbReference>
<reference evidence="2" key="1">
    <citation type="submission" date="2022-06" db="EMBL/GenBank/DDBJ databases">
        <title>Genomic Encyclopedia of Archaeal and Bacterial Type Strains, Phase II (KMG-II): from individual species to whole genera.</title>
        <authorList>
            <person name="Goeker M."/>
        </authorList>
    </citation>
    <scope>NUCLEOTIDE SEQUENCE</scope>
    <source>
        <strain evidence="2">DSM 26652</strain>
    </source>
</reference>
<dbReference type="Proteomes" id="UP001139493">
    <property type="component" value="Unassembled WGS sequence"/>
</dbReference>
<gene>
    <name evidence="2" type="ORF">APR03_001468</name>
</gene>
<proteinExistence type="predicted"/>
<comment type="caution">
    <text evidence="2">The sequence shown here is derived from an EMBL/GenBank/DDBJ whole genome shotgun (WGS) entry which is preliminary data.</text>
</comment>
<keyword evidence="3" id="KW-1185">Reference proteome</keyword>
<accession>A0A9X2G2K3</accession>
<protein>
    <submittedName>
        <fullName evidence="2">Uncharacterized protein</fullName>
    </submittedName>
</protein>
<evidence type="ECO:0000313" key="3">
    <source>
        <dbReference type="Proteomes" id="UP001139493"/>
    </source>
</evidence>